<dbReference type="EMBL" id="JADIMY010000020">
    <property type="protein sequence ID" value="MBO8427150.1"/>
    <property type="molecule type" value="Genomic_DNA"/>
</dbReference>
<dbReference type="InterPro" id="IPR043129">
    <property type="entry name" value="ATPase_NBD"/>
</dbReference>
<comment type="similarity">
    <text evidence="1">Belongs to the FGGY kinase family.</text>
</comment>
<evidence type="ECO:0000313" key="6">
    <source>
        <dbReference type="Proteomes" id="UP000823613"/>
    </source>
</evidence>
<name>A0A9D9DJ83_9BACL</name>
<evidence type="ECO:0000313" key="5">
    <source>
        <dbReference type="EMBL" id="MBO8427150.1"/>
    </source>
</evidence>
<dbReference type="InterPro" id="IPR050406">
    <property type="entry name" value="FGGY_Carb_Kinase"/>
</dbReference>
<evidence type="ECO:0000256" key="1">
    <source>
        <dbReference type="ARBA" id="ARBA00009156"/>
    </source>
</evidence>
<dbReference type="GO" id="GO:0016301">
    <property type="term" value="F:kinase activity"/>
    <property type="evidence" value="ECO:0007669"/>
    <property type="project" value="UniProtKB-KW"/>
</dbReference>
<reference evidence="5" key="2">
    <citation type="journal article" date="2021" name="PeerJ">
        <title>Extensive microbial diversity within the chicken gut microbiome revealed by metagenomics and culture.</title>
        <authorList>
            <person name="Gilroy R."/>
            <person name="Ravi A."/>
            <person name="Getino M."/>
            <person name="Pursley I."/>
            <person name="Horton D.L."/>
            <person name="Alikhan N.F."/>
            <person name="Baker D."/>
            <person name="Gharbi K."/>
            <person name="Hall N."/>
            <person name="Watson M."/>
            <person name="Adriaenssens E.M."/>
            <person name="Foster-Nyarko E."/>
            <person name="Jarju S."/>
            <person name="Secka A."/>
            <person name="Antonio M."/>
            <person name="Oren A."/>
            <person name="Chaudhuri R.R."/>
            <person name="La Ragione R."/>
            <person name="Hildebrand F."/>
            <person name="Pallen M.J."/>
        </authorList>
    </citation>
    <scope>NUCLEOTIDE SEQUENCE</scope>
    <source>
        <strain evidence="5">11159</strain>
    </source>
</reference>
<accession>A0A9D9DJ83</accession>
<evidence type="ECO:0000256" key="2">
    <source>
        <dbReference type="ARBA" id="ARBA00022679"/>
    </source>
</evidence>
<dbReference type="InterPro" id="IPR018484">
    <property type="entry name" value="FGGY_N"/>
</dbReference>
<keyword evidence="2" id="KW-0808">Transferase</keyword>
<dbReference type="Gene3D" id="3.30.420.40">
    <property type="match status" value="1"/>
</dbReference>
<sequence>DKDLVLVIDYGTQSVRVSIVDRFGKFVAFEQEKYNEPYFSLKPGYCEQYPDYYYNCMKKASLRLKEKHPDLLLRCSAISSTCFRDTAAYLDKDYKVLRPSIIWLDQRFAENKKKLPLLYRIIYALVGISKTVELNRKRTPAMWLQENEPEIYSKIKYYAPLNCYLNYKMLGVLTDSASNMIGHYPIGFKKGKIHSKYNLVGIVYGIDPKLIPHISKVNELIGYITHECALETGLPEGLPYYTSGSDKACESLGSGCYKKDTAHISYGTASTVSIMNQRYIA</sequence>
<organism evidence="5 6">
    <name type="scientific">Candidatus Onthovivens merdipullorum</name>
    <dbReference type="NCBI Taxonomy" id="2840889"/>
    <lineage>
        <taxon>Bacteria</taxon>
        <taxon>Bacillati</taxon>
        <taxon>Bacillota</taxon>
        <taxon>Bacilli</taxon>
        <taxon>Bacillales</taxon>
        <taxon>Candidatus Onthovivens</taxon>
    </lineage>
</organism>
<feature type="domain" description="Carbohydrate kinase FGGY N-terminal" evidence="4">
    <location>
        <begin position="5"/>
        <end position="253"/>
    </location>
</feature>
<comment type="caution">
    <text evidence="5">The sequence shown here is derived from an EMBL/GenBank/DDBJ whole genome shotgun (WGS) entry which is preliminary data.</text>
</comment>
<proteinExistence type="inferred from homology"/>
<dbReference type="Pfam" id="PF00370">
    <property type="entry name" value="FGGY_N"/>
    <property type="match status" value="1"/>
</dbReference>
<dbReference type="GO" id="GO:0005975">
    <property type="term" value="P:carbohydrate metabolic process"/>
    <property type="evidence" value="ECO:0007669"/>
    <property type="project" value="InterPro"/>
</dbReference>
<evidence type="ECO:0000259" key="4">
    <source>
        <dbReference type="Pfam" id="PF00370"/>
    </source>
</evidence>
<protein>
    <recommendedName>
        <fullName evidence="4">Carbohydrate kinase FGGY N-terminal domain-containing protein</fullName>
    </recommendedName>
</protein>
<keyword evidence="3" id="KW-0418">Kinase</keyword>
<reference evidence="5" key="1">
    <citation type="submission" date="2020-10" db="EMBL/GenBank/DDBJ databases">
        <authorList>
            <person name="Gilroy R."/>
        </authorList>
    </citation>
    <scope>NUCLEOTIDE SEQUENCE</scope>
    <source>
        <strain evidence="5">11159</strain>
    </source>
</reference>
<dbReference type="Proteomes" id="UP000823613">
    <property type="component" value="Unassembled WGS sequence"/>
</dbReference>
<gene>
    <name evidence="5" type="ORF">IAC58_01150</name>
</gene>
<feature type="non-terminal residue" evidence="5">
    <location>
        <position position="1"/>
    </location>
</feature>
<dbReference type="SUPFAM" id="SSF53067">
    <property type="entry name" value="Actin-like ATPase domain"/>
    <property type="match status" value="1"/>
</dbReference>
<dbReference type="PANTHER" id="PTHR43095">
    <property type="entry name" value="SUGAR KINASE"/>
    <property type="match status" value="1"/>
</dbReference>
<evidence type="ECO:0000256" key="3">
    <source>
        <dbReference type="ARBA" id="ARBA00022777"/>
    </source>
</evidence>
<dbReference type="AlphaFoldDB" id="A0A9D9DJ83"/>
<dbReference type="PANTHER" id="PTHR43095:SF5">
    <property type="entry name" value="XYLULOSE KINASE"/>
    <property type="match status" value="1"/>
</dbReference>